<protein>
    <submittedName>
        <fullName evidence="1">Uncharacterized protein</fullName>
    </submittedName>
</protein>
<reference evidence="1 2" key="1">
    <citation type="submission" date="2018-06" db="EMBL/GenBank/DDBJ databases">
        <title>Genomic Encyclopedia of Archaeal and Bacterial Type Strains, Phase II (KMG-II): from individual species to whole genera.</title>
        <authorList>
            <person name="Goeker M."/>
        </authorList>
    </citation>
    <scope>NUCLEOTIDE SEQUENCE [LARGE SCALE GENOMIC DNA]</scope>
    <source>
        <strain evidence="1 2">DSM 14825</strain>
    </source>
</reference>
<dbReference type="Proteomes" id="UP000249754">
    <property type="component" value="Unassembled WGS sequence"/>
</dbReference>
<name>A0A327SIE8_9SPHI</name>
<dbReference type="EMBL" id="QLLR01000016">
    <property type="protein sequence ID" value="RAJ28896.1"/>
    <property type="molecule type" value="Genomic_DNA"/>
</dbReference>
<comment type="caution">
    <text evidence="1">The sequence shown here is derived from an EMBL/GenBank/DDBJ whole genome shotgun (WGS) entry which is preliminary data.</text>
</comment>
<dbReference type="RefSeq" id="WP_111634604.1">
    <property type="nucleotide sequence ID" value="NZ_QLLR01000016.1"/>
</dbReference>
<dbReference type="AlphaFoldDB" id="A0A327SIE8"/>
<evidence type="ECO:0000313" key="1">
    <source>
        <dbReference type="EMBL" id="RAJ28896.1"/>
    </source>
</evidence>
<proteinExistence type="predicted"/>
<gene>
    <name evidence="1" type="ORF">LY11_03170</name>
</gene>
<sequence>MAKTCTTCGGAPYAKGFCKIHYKMPSQLNPKPIARKQMAAVAAVKRPAIKLVSDRRAKELRVYAKICPAFKKANPECQAKLPGCTVMTTDVHHKWGKENERLNMVEHFLAVCRHCHDVIGGNHTMAKEKGFSINRTFVI</sequence>
<dbReference type="OrthoDB" id="8440659at2"/>
<organism evidence="1 2">
    <name type="scientific">Pedobacter cryoconitis</name>
    <dbReference type="NCBI Taxonomy" id="188932"/>
    <lineage>
        <taxon>Bacteria</taxon>
        <taxon>Pseudomonadati</taxon>
        <taxon>Bacteroidota</taxon>
        <taxon>Sphingobacteriia</taxon>
        <taxon>Sphingobacteriales</taxon>
        <taxon>Sphingobacteriaceae</taxon>
        <taxon>Pedobacter</taxon>
    </lineage>
</organism>
<evidence type="ECO:0000313" key="2">
    <source>
        <dbReference type="Proteomes" id="UP000249754"/>
    </source>
</evidence>
<accession>A0A327SIE8</accession>